<organism evidence="2 3">
    <name type="scientific">Tistlia consotensis USBA 355</name>
    <dbReference type="NCBI Taxonomy" id="560819"/>
    <lineage>
        <taxon>Bacteria</taxon>
        <taxon>Pseudomonadati</taxon>
        <taxon>Pseudomonadota</taxon>
        <taxon>Alphaproteobacteria</taxon>
        <taxon>Rhodospirillales</taxon>
        <taxon>Rhodovibrionaceae</taxon>
        <taxon>Tistlia</taxon>
    </lineage>
</organism>
<dbReference type="PANTHER" id="PTHR33375">
    <property type="entry name" value="CHROMOSOME-PARTITIONING PROTEIN PARB-RELATED"/>
    <property type="match status" value="1"/>
</dbReference>
<dbReference type="SUPFAM" id="SSF110849">
    <property type="entry name" value="ParB/Sulfiredoxin"/>
    <property type="match status" value="1"/>
</dbReference>
<gene>
    <name evidence="2" type="ORF">SAMN05428998_1487</name>
</gene>
<dbReference type="Gene3D" id="3.90.1530.30">
    <property type="match status" value="1"/>
</dbReference>
<keyword evidence="3" id="KW-1185">Reference proteome</keyword>
<dbReference type="EMBL" id="FWZX01000048">
    <property type="protein sequence ID" value="SMF82844.1"/>
    <property type="molecule type" value="Genomic_DNA"/>
</dbReference>
<evidence type="ECO:0000313" key="3">
    <source>
        <dbReference type="Proteomes" id="UP000192917"/>
    </source>
</evidence>
<name>A0A1Y6CR02_9PROT</name>
<sequence length="295" mass="32250">MATTPDSPTALTLPIAQIRIPERLREVDPDYVDGLKTSIALQGITTPLTVRPARDATAGGKWGKAIPGTWDLVAGAHRLQAARELGLAGVPALIIDPASPDEARLAEIDENLVRHELSPLDRASFLAERKAIHERLFPETRQHAAGGHAKAGSASDTMSFAESTAARLNISRKTIERAVRIAACIPPELRRRIARDRLIHTQAELLALADLEPSLRPMVVDLLADGTAKTVRAAVERISGRALPSTDAATVQLRRLKDRWVRASLRVRRQFIQELHAHGEIPAEWLSTPNEEEEA</sequence>
<evidence type="ECO:0000259" key="1">
    <source>
        <dbReference type="SMART" id="SM00470"/>
    </source>
</evidence>
<protein>
    <submittedName>
        <fullName evidence="2">Chromosome partitioning protein, ParB family</fullName>
    </submittedName>
</protein>
<dbReference type="SMART" id="SM00470">
    <property type="entry name" value="ParB"/>
    <property type="match status" value="1"/>
</dbReference>
<dbReference type="RefSeq" id="WP_085126991.1">
    <property type="nucleotide sequence ID" value="NZ_FWZX01000048.1"/>
</dbReference>
<dbReference type="STRING" id="560819.SAMN05428998_1487"/>
<dbReference type="Pfam" id="PF02195">
    <property type="entry name" value="ParB_N"/>
    <property type="match status" value="1"/>
</dbReference>
<accession>A0A1Y6CR02</accession>
<dbReference type="InterPro" id="IPR050336">
    <property type="entry name" value="Chromosome_partition/occlusion"/>
</dbReference>
<dbReference type="PANTHER" id="PTHR33375:SF1">
    <property type="entry name" value="CHROMOSOME-PARTITIONING PROTEIN PARB-RELATED"/>
    <property type="match status" value="1"/>
</dbReference>
<proteinExistence type="predicted"/>
<reference evidence="2 3" key="1">
    <citation type="submission" date="2017-04" db="EMBL/GenBank/DDBJ databases">
        <authorList>
            <person name="Afonso C.L."/>
            <person name="Miller P.J."/>
            <person name="Scott M.A."/>
            <person name="Spackman E."/>
            <person name="Goraichik I."/>
            <person name="Dimitrov K.M."/>
            <person name="Suarez D.L."/>
            <person name="Swayne D.E."/>
        </authorList>
    </citation>
    <scope>NUCLEOTIDE SEQUENCE [LARGE SCALE GENOMIC DNA]</scope>
    <source>
        <strain evidence="2 3">USBA 355</strain>
    </source>
</reference>
<dbReference type="AlphaFoldDB" id="A0A1Y6CR02"/>
<dbReference type="GO" id="GO:0007059">
    <property type="term" value="P:chromosome segregation"/>
    <property type="evidence" value="ECO:0007669"/>
    <property type="project" value="TreeGrafter"/>
</dbReference>
<evidence type="ECO:0000313" key="2">
    <source>
        <dbReference type="EMBL" id="SMF82844.1"/>
    </source>
</evidence>
<dbReference type="InterPro" id="IPR003115">
    <property type="entry name" value="ParB_N"/>
</dbReference>
<dbReference type="Gene3D" id="1.10.10.2830">
    <property type="match status" value="1"/>
</dbReference>
<feature type="domain" description="ParB-like N-terminal" evidence="1">
    <location>
        <begin position="11"/>
        <end position="112"/>
    </location>
</feature>
<dbReference type="GO" id="GO:0005694">
    <property type="term" value="C:chromosome"/>
    <property type="evidence" value="ECO:0007669"/>
    <property type="project" value="TreeGrafter"/>
</dbReference>
<dbReference type="InterPro" id="IPR036086">
    <property type="entry name" value="ParB/Sulfiredoxin_sf"/>
</dbReference>
<dbReference type="Proteomes" id="UP000192917">
    <property type="component" value="Unassembled WGS sequence"/>
</dbReference>